<organism evidence="2 3">
    <name type="scientific">Desulfofundulus thermosubterraneus DSM 16057</name>
    <dbReference type="NCBI Taxonomy" id="1121432"/>
    <lineage>
        <taxon>Bacteria</taxon>
        <taxon>Bacillati</taxon>
        <taxon>Bacillota</taxon>
        <taxon>Clostridia</taxon>
        <taxon>Eubacteriales</taxon>
        <taxon>Peptococcaceae</taxon>
        <taxon>Desulfofundulus</taxon>
    </lineage>
</organism>
<dbReference type="PRINTS" id="PR00326">
    <property type="entry name" value="GTP1OBG"/>
</dbReference>
<dbReference type="InterPro" id="IPR030389">
    <property type="entry name" value="G_FEOB_dom"/>
</dbReference>
<protein>
    <submittedName>
        <fullName evidence="2">Ferrous iron transport protein B</fullName>
    </submittedName>
</protein>
<dbReference type="Proteomes" id="UP000184529">
    <property type="component" value="Unassembled WGS sequence"/>
</dbReference>
<gene>
    <name evidence="2" type="ORF">SAMN02745219_02696</name>
</gene>
<dbReference type="EMBL" id="FQZM01000037">
    <property type="protein sequence ID" value="SHJ49817.1"/>
    <property type="molecule type" value="Genomic_DNA"/>
</dbReference>
<keyword evidence="3" id="KW-1185">Reference proteome</keyword>
<reference evidence="3" key="1">
    <citation type="submission" date="2016-11" db="EMBL/GenBank/DDBJ databases">
        <authorList>
            <person name="Varghese N."/>
            <person name="Submissions S."/>
        </authorList>
    </citation>
    <scope>NUCLEOTIDE SEQUENCE [LARGE SCALE GENOMIC DNA]</scope>
    <source>
        <strain evidence="3">DSM 16057</strain>
    </source>
</reference>
<dbReference type="AlphaFoldDB" id="A0A1M6JSW8"/>
<accession>A0A1M6JSW8</accession>
<dbReference type="PANTHER" id="PTHR43185:SF1">
    <property type="entry name" value="FE(2+) TRANSPORTER FEOB"/>
    <property type="match status" value="1"/>
</dbReference>
<evidence type="ECO:0000313" key="3">
    <source>
        <dbReference type="Proteomes" id="UP000184529"/>
    </source>
</evidence>
<sequence length="102" mass="10894">MEAAPNLQLGGIVIALAGNPNSGKTSIFNNLTGARQHVGNWPGVTVEKKEGRLIYDEISYQVVDLPGTYSMGAFSEDEIIARNYILKEKPDVIINVSAGCGS</sequence>
<dbReference type="GO" id="GO:0005886">
    <property type="term" value="C:plasma membrane"/>
    <property type="evidence" value="ECO:0007669"/>
    <property type="project" value="TreeGrafter"/>
</dbReference>
<dbReference type="InterPro" id="IPR050860">
    <property type="entry name" value="FeoB_GTPase"/>
</dbReference>
<name>A0A1M6JSW8_9FIRM</name>
<dbReference type="GO" id="GO:0015093">
    <property type="term" value="F:ferrous iron transmembrane transporter activity"/>
    <property type="evidence" value="ECO:0007669"/>
    <property type="project" value="TreeGrafter"/>
</dbReference>
<dbReference type="PROSITE" id="PS51711">
    <property type="entry name" value="G_FEOB"/>
    <property type="match status" value="1"/>
</dbReference>
<dbReference type="InterPro" id="IPR027417">
    <property type="entry name" value="P-loop_NTPase"/>
</dbReference>
<dbReference type="PANTHER" id="PTHR43185">
    <property type="entry name" value="FERROUS IRON TRANSPORT PROTEIN B"/>
    <property type="match status" value="1"/>
</dbReference>
<feature type="domain" description="FeoB-type G" evidence="1">
    <location>
        <begin position="11"/>
        <end position="102"/>
    </location>
</feature>
<dbReference type="Gene3D" id="3.40.50.300">
    <property type="entry name" value="P-loop containing nucleotide triphosphate hydrolases"/>
    <property type="match status" value="1"/>
</dbReference>
<dbReference type="GO" id="GO:0005525">
    <property type="term" value="F:GTP binding"/>
    <property type="evidence" value="ECO:0007669"/>
    <property type="project" value="InterPro"/>
</dbReference>
<dbReference type="SUPFAM" id="SSF52540">
    <property type="entry name" value="P-loop containing nucleoside triphosphate hydrolases"/>
    <property type="match status" value="1"/>
</dbReference>
<evidence type="ECO:0000259" key="1">
    <source>
        <dbReference type="PROSITE" id="PS51711"/>
    </source>
</evidence>
<dbReference type="InterPro" id="IPR006073">
    <property type="entry name" value="GTP-bd"/>
</dbReference>
<dbReference type="STRING" id="1121432.SAMN02745219_02696"/>
<evidence type="ECO:0000313" key="2">
    <source>
        <dbReference type="EMBL" id="SHJ49817.1"/>
    </source>
</evidence>
<proteinExistence type="predicted"/>
<dbReference type="Pfam" id="PF02421">
    <property type="entry name" value="FeoB_N"/>
    <property type="match status" value="1"/>
</dbReference>